<protein>
    <recommendedName>
        <fullName evidence="1">DnaD N-terminal domain-containing protein</fullName>
    </recommendedName>
</protein>
<name>Q8THV3_METAC</name>
<dbReference type="KEGG" id="mac:MA_4408"/>
<dbReference type="InterPro" id="IPR036388">
    <property type="entry name" value="WH-like_DNA-bd_sf"/>
</dbReference>
<evidence type="ECO:0000313" key="3">
    <source>
        <dbReference type="Proteomes" id="UP000002487"/>
    </source>
</evidence>
<dbReference type="HOGENOM" id="CLU_140786_2_0_2"/>
<evidence type="ECO:0000259" key="1">
    <source>
        <dbReference type="Pfam" id="PF21984"/>
    </source>
</evidence>
<dbReference type="InterPro" id="IPR036390">
    <property type="entry name" value="WH_DNA-bd_sf"/>
</dbReference>
<organism evidence="2 3">
    <name type="scientific">Methanosarcina acetivorans (strain ATCC 35395 / DSM 2834 / JCM 12185 / C2A)</name>
    <dbReference type="NCBI Taxonomy" id="188937"/>
    <lineage>
        <taxon>Archaea</taxon>
        <taxon>Methanobacteriati</taxon>
        <taxon>Methanobacteriota</taxon>
        <taxon>Stenosarchaea group</taxon>
        <taxon>Methanomicrobia</taxon>
        <taxon>Methanosarcinales</taxon>
        <taxon>Methanosarcinaceae</taxon>
        <taxon>Methanosarcina</taxon>
    </lineage>
</organism>
<dbReference type="Gene3D" id="1.10.10.10">
    <property type="entry name" value="Winged helix-like DNA-binding domain superfamily/Winged helix DNA-binding domain"/>
    <property type="match status" value="1"/>
</dbReference>
<dbReference type="PhylomeDB" id="Q8THV3"/>
<sequence>MGMIDFACKEFRIEDVIKCALNLTKADLNVMKHFLNEPEKWVDTDTLSKSLNLDISTVQRSVKKLHEKGILQRSQQNLDGGGYVFIYKIHSRNQIKNVILKIVNSWADRLGQELEQWENGG</sequence>
<accession>Q8THV3</accession>
<dbReference type="InterPro" id="IPR053843">
    <property type="entry name" value="DnaD_N"/>
</dbReference>
<reference evidence="2 3" key="1">
    <citation type="journal article" date="2002" name="Genome Res.">
        <title>The genome of Methanosarcina acetivorans reveals extensive metabolic and physiological diversity.</title>
        <authorList>
            <person name="Galagan J.E."/>
            <person name="Nusbaum C."/>
            <person name="Roy A."/>
            <person name="Endrizzi M.G."/>
            <person name="Macdonald P."/>
            <person name="FitzHugh W."/>
            <person name="Calvo S."/>
            <person name="Engels R."/>
            <person name="Smirnov S."/>
            <person name="Atnoor D."/>
            <person name="Brown A."/>
            <person name="Allen N."/>
            <person name="Naylor J."/>
            <person name="Stange-Thomann N."/>
            <person name="DeArellano K."/>
            <person name="Johnson R."/>
            <person name="Linton L."/>
            <person name="McEwan P."/>
            <person name="McKernan K."/>
            <person name="Talamas J."/>
            <person name="Tirrell A."/>
            <person name="Ye W."/>
            <person name="Zimmer A."/>
            <person name="Barber R.D."/>
            <person name="Cann I."/>
            <person name="Graham D.E."/>
            <person name="Grahame D.A."/>
            <person name="Guss A."/>
            <person name="Hedderich R."/>
            <person name="Ingram-Smith C."/>
            <person name="Kuettner C.H."/>
            <person name="Krzycki J.A."/>
            <person name="Leigh J.A."/>
            <person name="Li W."/>
            <person name="Liu J."/>
            <person name="Mukhopadhyay B."/>
            <person name="Reeve J.N."/>
            <person name="Smith K."/>
            <person name="Springer T.A."/>
            <person name="Umayam L.A."/>
            <person name="White O."/>
            <person name="White R.H."/>
            <person name="de Macario E.C."/>
            <person name="Ferry J.G."/>
            <person name="Jarrell K.F."/>
            <person name="Jing H."/>
            <person name="Macario A.J.L."/>
            <person name="Paulsen I."/>
            <person name="Pritchett M."/>
            <person name="Sowers K.R."/>
            <person name="Swanson R.V."/>
            <person name="Zinder S.H."/>
            <person name="Lander E."/>
            <person name="Metcalf W.W."/>
            <person name="Birren B."/>
        </authorList>
    </citation>
    <scope>NUCLEOTIDE SEQUENCE [LARGE SCALE GENOMIC DNA]</scope>
    <source>
        <strain evidence="3">ATCC 35395 / DSM 2834 / JCM 12185 / C2A</strain>
    </source>
</reference>
<dbReference type="Pfam" id="PF21984">
    <property type="entry name" value="DnaD_N"/>
    <property type="match status" value="1"/>
</dbReference>
<evidence type="ECO:0000313" key="2">
    <source>
        <dbReference type="EMBL" id="AAM07750.1"/>
    </source>
</evidence>
<gene>
    <name evidence="2" type="ordered locus">MA_4408</name>
</gene>
<dbReference type="AlphaFoldDB" id="Q8THV3"/>
<proteinExistence type="predicted"/>
<dbReference type="Proteomes" id="UP000002487">
    <property type="component" value="Chromosome"/>
</dbReference>
<dbReference type="InParanoid" id="Q8THV3"/>
<dbReference type="SUPFAM" id="SSF46785">
    <property type="entry name" value="Winged helix' DNA-binding domain"/>
    <property type="match status" value="1"/>
</dbReference>
<keyword evidence="3" id="KW-1185">Reference proteome</keyword>
<dbReference type="STRING" id="188937.MA_4408"/>
<dbReference type="EMBL" id="AE010299">
    <property type="protein sequence ID" value="AAM07750.1"/>
    <property type="molecule type" value="Genomic_DNA"/>
</dbReference>
<feature type="domain" description="DnaD N-terminal" evidence="1">
    <location>
        <begin position="14"/>
        <end position="108"/>
    </location>
</feature>
<dbReference type="EnsemblBacteria" id="AAM07750">
    <property type="protein sequence ID" value="AAM07750"/>
    <property type="gene ID" value="MA_4408"/>
</dbReference>